<proteinExistence type="predicted"/>
<dbReference type="AlphaFoldDB" id="A0AAW1L969"/>
<name>A0AAW1L969_POPJA</name>
<evidence type="ECO:0000313" key="2">
    <source>
        <dbReference type="EMBL" id="KAK9730709.1"/>
    </source>
</evidence>
<reference evidence="2 3" key="1">
    <citation type="journal article" date="2024" name="BMC Genomics">
        <title>De novo assembly and annotation of Popillia japonica's genome with initial clues to its potential as an invasive pest.</title>
        <authorList>
            <person name="Cucini C."/>
            <person name="Boschi S."/>
            <person name="Funari R."/>
            <person name="Cardaioli E."/>
            <person name="Iannotti N."/>
            <person name="Marturano G."/>
            <person name="Paoli F."/>
            <person name="Bruttini M."/>
            <person name="Carapelli A."/>
            <person name="Frati F."/>
            <person name="Nardi F."/>
        </authorList>
    </citation>
    <scope>NUCLEOTIDE SEQUENCE [LARGE SCALE GENOMIC DNA]</scope>
    <source>
        <strain evidence="2">DMR45628</strain>
    </source>
</reference>
<gene>
    <name evidence="2" type="ORF">QE152_g14312</name>
</gene>
<protein>
    <submittedName>
        <fullName evidence="2">Uncharacterized protein</fullName>
    </submittedName>
</protein>
<evidence type="ECO:0000256" key="1">
    <source>
        <dbReference type="SAM" id="MobiDB-lite"/>
    </source>
</evidence>
<organism evidence="2 3">
    <name type="scientific">Popillia japonica</name>
    <name type="common">Japanese beetle</name>
    <dbReference type="NCBI Taxonomy" id="7064"/>
    <lineage>
        <taxon>Eukaryota</taxon>
        <taxon>Metazoa</taxon>
        <taxon>Ecdysozoa</taxon>
        <taxon>Arthropoda</taxon>
        <taxon>Hexapoda</taxon>
        <taxon>Insecta</taxon>
        <taxon>Pterygota</taxon>
        <taxon>Neoptera</taxon>
        <taxon>Endopterygota</taxon>
        <taxon>Coleoptera</taxon>
        <taxon>Polyphaga</taxon>
        <taxon>Scarabaeiformia</taxon>
        <taxon>Scarabaeidae</taxon>
        <taxon>Rutelinae</taxon>
        <taxon>Popillia</taxon>
    </lineage>
</organism>
<accession>A0AAW1L969</accession>
<comment type="caution">
    <text evidence="2">The sequence shown here is derived from an EMBL/GenBank/DDBJ whole genome shotgun (WGS) entry which is preliminary data.</text>
</comment>
<evidence type="ECO:0000313" key="3">
    <source>
        <dbReference type="Proteomes" id="UP001458880"/>
    </source>
</evidence>
<feature type="region of interest" description="Disordered" evidence="1">
    <location>
        <begin position="67"/>
        <end position="93"/>
    </location>
</feature>
<dbReference type="Proteomes" id="UP001458880">
    <property type="component" value="Unassembled WGS sequence"/>
</dbReference>
<sequence length="129" mass="14871">MTFESVRFDVRETPTIAHNAGKKKRRKCIKDIGPNIEQNSDLGRVGKTNRREQQEVEQECIKDIGPNIEQNSDLGRVGKTNRREQQEVEQDSLSAKYHPNIENVNDFEGKLHFGDVCSLQKTNQIYWNG</sequence>
<keyword evidence="3" id="KW-1185">Reference proteome</keyword>
<dbReference type="EMBL" id="JASPKY010000143">
    <property type="protein sequence ID" value="KAK9730709.1"/>
    <property type="molecule type" value="Genomic_DNA"/>
</dbReference>